<dbReference type="EMBL" id="JANPWB010000005">
    <property type="protein sequence ID" value="KAJ1189667.1"/>
    <property type="molecule type" value="Genomic_DNA"/>
</dbReference>
<dbReference type="Proteomes" id="UP001066276">
    <property type="component" value="Chromosome 3_1"/>
</dbReference>
<evidence type="ECO:0000313" key="1">
    <source>
        <dbReference type="EMBL" id="KAJ1189667.1"/>
    </source>
</evidence>
<sequence length="115" mass="13263">MVKRAQLVTDRKFNEIRILNLPFSRRYRRKSVKHVLGVQYLKAASVLRERRISPPELKENKPLRQPGNGVEFLRRFLSNAIPSRPRNSLLNTCRAQRVPFPFLAASDCKVPGAPL</sequence>
<proteinExistence type="predicted"/>
<name>A0AAV7UKW9_PLEWA</name>
<comment type="caution">
    <text evidence="1">The sequence shown here is derived from an EMBL/GenBank/DDBJ whole genome shotgun (WGS) entry which is preliminary data.</text>
</comment>
<accession>A0AAV7UKW9</accession>
<keyword evidence="2" id="KW-1185">Reference proteome</keyword>
<protein>
    <submittedName>
        <fullName evidence="1">Uncharacterized protein</fullName>
    </submittedName>
</protein>
<reference evidence="1" key="1">
    <citation type="journal article" date="2022" name="bioRxiv">
        <title>Sequencing and chromosome-scale assembly of the giantPleurodeles waltlgenome.</title>
        <authorList>
            <person name="Brown T."/>
            <person name="Elewa A."/>
            <person name="Iarovenko S."/>
            <person name="Subramanian E."/>
            <person name="Araus A.J."/>
            <person name="Petzold A."/>
            <person name="Susuki M."/>
            <person name="Suzuki K.-i.T."/>
            <person name="Hayashi T."/>
            <person name="Toyoda A."/>
            <person name="Oliveira C."/>
            <person name="Osipova E."/>
            <person name="Leigh N.D."/>
            <person name="Simon A."/>
            <person name="Yun M.H."/>
        </authorList>
    </citation>
    <scope>NUCLEOTIDE SEQUENCE</scope>
    <source>
        <strain evidence="1">20211129_DDA</strain>
        <tissue evidence="1">Liver</tissue>
    </source>
</reference>
<dbReference type="AlphaFoldDB" id="A0AAV7UKW9"/>
<evidence type="ECO:0000313" key="2">
    <source>
        <dbReference type="Proteomes" id="UP001066276"/>
    </source>
</evidence>
<gene>
    <name evidence="1" type="ORF">NDU88_006411</name>
</gene>
<organism evidence="1 2">
    <name type="scientific">Pleurodeles waltl</name>
    <name type="common">Iberian ribbed newt</name>
    <dbReference type="NCBI Taxonomy" id="8319"/>
    <lineage>
        <taxon>Eukaryota</taxon>
        <taxon>Metazoa</taxon>
        <taxon>Chordata</taxon>
        <taxon>Craniata</taxon>
        <taxon>Vertebrata</taxon>
        <taxon>Euteleostomi</taxon>
        <taxon>Amphibia</taxon>
        <taxon>Batrachia</taxon>
        <taxon>Caudata</taxon>
        <taxon>Salamandroidea</taxon>
        <taxon>Salamandridae</taxon>
        <taxon>Pleurodelinae</taxon>
        <taxon>Pleurodeles</taxon>
    </lineage>
</organism>